<dbReference type="RefSeq" id="WP_289167732.1">
    <property type="nucleotide sequence ID" value="NZ_JASZZN010000246.1"/>
</dbReference>
<comment type="caution">
    <text evidence="2">The sequence shown here is derived from an EMBL/GenBank/DDBJ whole genome shotgun (WGS) entry which is preliminary data.</text>
</comment>
<dbReference type="EMBL" id="JASZZN010000246">
    <property type="protein sequence ID" value="MDM4019613.1"/>
    <property type="molecule type" value="Genomic_DNA"/>
</dbReference>
<protein>
    <submittedName>
        <fullName evidence="2">Uncharacterized protein</fullName>
    </submittedName>
</protein>
<sequence>ESPRHHPIGDDDLSTRDIKSDHQETEVASTNNGPTAVTISGLCVVPNSKLEEPTIVTQHDERLWSPRRRG</sequence>
<name>A0ABT7PTC5_9BACT</name>
<feature type="region of interest" description="Disordered" evidence="1">
    <location>
        <begin position="1"/>
        <end position="37"/>
    </location>
</feature>
<evidence type="ECO:0000256" key="1">
    <source>
        <dbReference type="SAM" id="MobiDB-lite"/>
    </source>
</evidence>
<feature type="compositionally biased region" description="Polar residues" evidence="1">
    <location>
        <begin position="26"/>
        <end position="37"/>
    </location>
</feature>
<feature type="compositionally biased region" description="Basic and acidic residues" evidence="1">
    <location>
        <begin position="1"/>
        <end position="25"/>
    </location>
</feature>
<evidence type="ECO:0000313" key="3">
    <source>
        <dbReference type="Proteomes" id="UP001239462"/>
    </source>
</evidence>
<feature type="non-terminal residue" evidence="2">
    <location>
        <position position="1"/>
    </location>
</feature>
<gene>
    <name evidence="2" type="ORF">QTN89_29435</name>
</gene>
<accession>A0ABT7PTC5</accession>
<keyword evidence="3" id="KW-1185">Reference proteome</keyword>
<organism evidence="2 3">
    <name type="scientific">Roseiconus lacunae</name>
    <dbReference type="NCBI Taxonomy" id="2605694"/>
    <lineage>
        <taxon>Bacteria</taxon>
        <taxon>Pseudomonadati</taxon>
        <taxon>Planctomycetota</taxon>
        <taxon>Planctomycetia</taxon>
        <taxon>Pirellulales</taxon>
        <taxon>Pirellulaceae</taxon>
        <taxon>Roseiconus</taxon>
    </lineage>
</organism>
<evidence type="ECO:0000313" key="2">
    <source>
        <dbReference type="EMBL" id="MDM4019613.1"/>
    </source>
</evidence>
<reference evidence="2 3" key="1">
    <citation type="submission" date="2023-06" db="EMBL/GenBank/DDBJ databases">
        <title>Roseiconus lacunae JC819 isolated from Gulf of Mannar region, Tamil Nadu.</title>
        <authorList>
            <person name="Pk S."/>
            <person name="Ch S."/>
            <person name="Ch V.R."/>
        </authorList>
    </citation>
    <scope>NUCLEOTIDE SEQUENCE [LARGE SCALE GENOMIC DNA]</scope>
    <source>
        <strain evidence="2 3">JC819</strain>
    </source>
</reference>
<dbReference type="Proteomes" id="UP001239462">
    <property type="component" value="Unassembled WGS sequence"/>
</dbReference>
<proteinExistence type="predicted"/>